<dbReference type="SUPFAM" id="SSF57850">
    <property type="entry name" value="RING/U-box"/>
    <property type="match status" value="1"/>
</dbReference>
<dbReference type="Gene3D" id="3.30.40.10">
    <property type="entry name" value="Zinc/RING finger domain, C3HC4 (zinc finger)"/>
    <property type="match status" value="1"/>
</dbReference>
<protein>
    <recommendedName>
        <fullName evidence="4">RING-CH-type domain-containing protein</fullName>
    </recommendedName>
</protein>
<reference evidence="5" key="1">
    <citation type="submission" date="2019-12" db="EMBL/GenBank/DDBJ databases">
        <title>Genome sequencing and annotation of Brassica cretica.</title>
        <authorList>
            <person name="Studholme D.J."/>
            <person name="Sarris P.F."/>
        </authorList>
    </citation>
    <scope>NUCLEOTIDE SEQUENCE</scope>
    <source>
        <strain evidence="5">PFS-001/15</strain>
        <tissue evidence="5">Leaf</tissue>
    </source>
</reference>
<comment type="caution">
    <text evidence="5">The sequence shown here is derived from an EMBL/GenBank/DDBJ whole genome shotgun (WGS) entry which is preliminary data.</text>
</comment>
<dbReference type="PROSITE" id="PS51292">
    <property type="entry name" value="ZF_RING_CH"/>
    <property type="match status" value="1"/>
</dbReference>
<gene>
    <name evidence="5" type="ORF">F2Q68_00013205</name>
</gene>
<dbReference type="InterPro" id="IPR039874">
    <property type="entry name" value="WAPL"/>
</dbReference>
<dbReference type="Proteomes" id="UP000712281">
    <property type="component" value="Unassembled WGS sequence"/>
</dbReference>
<dbReference type="InterPro" id="IPR011016">
    <property type="entry name" value="Znf_RING-CH"/>
</dbReference>
<dbReference type="AlphaFoldDB" id="A0A8S9HFY4"/>
<dbReference type="InterPro" id="IPR011989">
    <property type="entry name" value="ARM-like"/>
</dbReference>
<evidence type="ECO:0000259" key="4">
    <source>
        <dbReference type="PROSITE" id="PS51292"/>
    </source>
</evidence>
<dbReference type="InterPro" id="IPR013083">
    <property type="entry name" value="Znf_RING/FYVE/PHD"/>
</dbReference>
<dbReference type="Pfam" id="PF12906">
    <property type="entry name" value="RINGv"/>
    <property type="match status" value="1"/>
</dbReference>
<evidence type="ECO:0000256" key="1">
    <source>
        <dbReference type="ARBA" id="ARBA00022723"/>
    </source>
</evidence>
<evidence type="ECO:0000256" key="3">
    <source>
        <dbReference type="ARBA" id="ARBA00022833"/>
    </source>
</evidence>
<evidence type="ECO:0000313" key="6">
    <source>
        <dbReference type="Proteomes" id="UP000712281"/>
    </source>
</evidence>
<dbReference type="PANTHER" id="PTHR22100:SF13">
    <property type="entry name" value="WINGS APART-LIKE PROTEIN HOMOLOG"/>
    <property type="match status" value="1"/>
</dbReference>
<name>A0A8S9HFY4_BRACR</name>
<keyword evidence="2" id="KW-0863">Zinc-finger</keyword>
<accession>A0A8S9HFY4</accession>
<evidence type="ECO:0000256" key="2">
    <source>
        <dbReference type="ARBA" id="ARBA00022771"/>
    </source>
</evidence>
<evidence type="ECO:0000313" key="5">
    <source>
        <dbReference type="EMBL" id="KAF2556034.1"/>
    </source>
</evidence>
<dbReference type="EMBL" id="QGKW02001940">
    <property type="protein sequence ID" value="KAF2556034.1"/>
    <property type="molecule type" value="Genomic_DNA"/>
</dbReference>
<dbReference type="PANTHER" id="PTHR22100">
    <property type="entry name" value="WINGS APART-LIKE PROTEIN HOMOLOG"/>
    <property type="match status" value="1"/>
</dbReference>
<organism evidence="5 6">
    <name type="scientific">Brassica cretica</name>
    <name type="common">Mustard</name>
    <dbReference type="NCBI Taxonomy" id="69181"/>
    <lineage>
        <taxon>Eukaryota</taxon>
        <taxon>Viridiplantae</taxon>
        <taxon>Streptophyta</taxon>
        <taxon>Embryophyta</taxon>
        <taxon>Tracheophyta</taxon>
        <taxon>Spermatophyta</taxon>
        <taxon>Magnoliopsida</taxon>
        <taxon>eudicotyledons</taxon>
        <taxon>Gunneridae</taxon>
        <taxon>Pentapetalae</taxon>
        <taxon>rosids</taxon>
        <taxon>malvids</taxon>
        <taxon>Brassicales</taxon>
        <taxon>Brassicaceae</taxon>
        <taxon>Brassiceae</taxon>
        <taxon>Brassica</taxon>
    </lineage>
</organism>
<dbReference type="CDD" id="cd16495">
    <property type="entry name" value="RING_CH-C4HC3_MARCH"/>
    <property type="match status" value="1"/>
</dbReference>
<sequence>MMQGEVQLQPTDSQKLSVSDEIIKAEDSESVSACCRFCLMENDGGGDELISPCMCKGTQKFVHRSCLDHWRSLNDGSFAFSNCTTCNARFHLPEVEQPVDDYFTVWHAFLMLQFAAALTAVMTYVIDIHGNFRNSLKNEQVLMNLTNDNAVGCRQVGGCRGLESMAELIARHFPSFTRSPLFNEMDMTGYSQQKKDKHLTDQELDFLVAILGLLVNLVEKDGVNRSRLASASVPITKPEGLQESEQEMIPLLCSIFLTNQGSADTKEETTPFTLDDEEAVLEGEKEAEKMIVEAYSALLLAFLSTESRSIRNSIKDYLPKRNLAILVPVLERFVAFHTTLNMIPPETHKAVMEVIESCKLP</sequence>
<keyword evidence="3" id="KW-0862">Zinc</keyword>
<dbReference type="Gene3D" id="1.25.10.10">
    <property type="entry name" value="Leucine-rich Repeat Variant"/>
    <property type="match status" value="1"/>
</dbReference>
<dbReference type="GO" id="GO:0008270">
    <property type="term" value="F:zinc ion binding"/>
    <property type="evidence" value="ECO:0007669"/>
    <property type="project" value="UniProtKB-KW"/>
</dbReference>
<keyword evidence="1" id="KW-0479">Metal-binding</keyword>
<dbReference type="SMART" id="SM00744">
    <property type="entry name" value="RINGv"/>
    <property type="match status" value="1"/>
</dbReference>
<proteinExistence type="predicted"/>
<feature type="domain" description="RING-CH-type" evidence="4">
    <location>
        <begin position="27"/>
        <end position="93"/>
    </location>
</feature>